<evidence type="ECO:0000313" key="2">
    <source>
        <dbReference type="Proteomes" id="UP000475666"/>
    </source>
</evidence>
<dbReference type="InterPro" id="IPR019587">
    <property type="entry name" value="Polyketide_cyclase/dehydratase"/>
</dbReference>
<proteinExistence type="predicted"/>
<dbReference type="AlphaFoldDB" id="A0A6G3TNR7"/>
<name>A0A6G3TNR7_9ACTN</name>
<dbReference type="InterPro" id="IPR023393">
    <property type="entry name" value="START-like_dom_sf"/>
</dbReference>
<reference evidence="1 2" key="1">
    <citation type="submission" date="2020-01" db="EMBL/GenBank/DDBJ databases">
        <title>Insect and environment-associated Actinomycetes.</title>
        <authorList>
            <person name="Currrie C."/>
            <person name="Chevrette M."/>
            <person name="Carlson C."/>
            <person name="Stubbendieck R."/>
            <person name="Wendt-Pienkowski E."/>
        </authorList>
    </citation>
    <scope>NUCLEOTIDE SEQUENCE [LARGE SCALE GENOMIC DNA]</scope>
    <source>
        <strain evidence="1 2">SID7739</strain>
    </source>
</reference>
<dbReference type="EMBL" id="JAAGMQ010001020">
    <property type="protein sequence ID" value="NEC38274.1"/>
    <property type="molecule type" value="Genomic_DNA"/>
</dbReference>
<evidence type="ECO:0000313" key="1">
    <source>
        <dbReference type="EMBL" id="NEC38274.1"/>
    </source>
</evidence>
<organism evidence="1 2">
    <name type="scientific">Streptomyces rubrogriseus</name>
    <dbReference type="NCBI Taxonomy" id="194673"/>
    <lineage>
        <taxon>Bacteria</taxon>
        <taxon>Bacillati</taxon>
        <taxon>Actinomycetota</taxon>
        <taxon>Actinomycetes</taxon>
        <taxon>Kitasatosporales</taxon>
        <taxon>Streptomycetaceae</taxon>
        <taxon>Streptomyces</taxon>
        <taxon>Streptomyces violaceoruber group</taxon>
    </lineage>
</organism>
<dbReference type="Pfam" id="PF10604">
    <property type="entry name" value="Polyketide_cyc2"/>
    <property type="match status" value="1"/>
</dbReference>
<sequence length="138" mass="14720">MNSTGKESRHLGVHIDRTAADVYAYASDPANLPAWAHGLGPSVEKSADHWVAESSPMGRVTIVFTPPNDLGVLDHHVTLPSGETVHNPVRVLADGTGSEVVFTVRRQPGTTDADFERDAGTVAADLARLKELLESDTP</sequence>
<gene>
    <name evidence="1" type="ORF">G3I66_34670</name>
</gene>
<accession>A0A6G3TNR7</accession>
<dbReference type="SUPFAM" id="SSF55961">
    <property type="entry name" value="Bet v1-like"/>
    <property type="match status" value="1"/>
</dbReference>
<dbReference type="Proteomes" id="UP000475666">
    <property type="component" value="Unassembled WGS sequence"/>
</dbReference>
<protein>
    <submittedName>
        <fullName evidence="1">SRPBCC family protein</fullName>
    </submittedName>
</protein>
<comment type="caution">
    <text evidence="1">The sequence shown here is derived from an EMBL/GenBank/DDBJ whole genome shotgun (WGS) entry which is preliminary data.</text>
</comment>
<dbReference type="RefSeq" id="WP_164278847.1">
    <property type="nucleotide sequence ID" value="NZ_JAAGMQ010001020.1"/>
</dbReference>
<dbReference type="Gene3D" id="3.30.530.20">
    <property type="match status" value="1"/>
</dbReference>